<gene>
    <name evidence="2" type="ORF">OE88DRAFT_220412</name>
</gene>
<name>A0A5C3N4L5_9AGAM</name>
<dbReference type="AlphaFoldDB" id="A0A5C3N4L5"/>
<feature type="compositionally biased region" description="Basic and acidic residues" evidence="1">
    <location>
        <begin position="78"/>
        <end position="92"/>
    </location>
</feature>
<dbReference type="Proteomes" id="UP000305948">
    <property type="component" value="Unassembled WGS sequence"/>
</dbReference>
<reference evidence="2 3" key="1">
    <citation type="journal article" date="2019" name="Nat. Ecol. Evol.">
        <title>Megaphylogeny resolves global patterns of mushroom evolution.</title>
        <authorList>
            <person name="Varga T."/>
            <person name="Krizsan K."/>
            <person name="Foldi C."/>
            <person name="Dima B."/>
            <person name="Sanchez-Garcia M."/>
            <person name="Sanchez-Ramirez S."/>
            <person name="Szollosi G.J."/>
            <person name="Szarkandi J.G."/>
            <person name="Papp V."/>
            <person name="Albert L."/>
            <person name="Andreopoulos W."/>
            <person name="Angelini C."/>
            <person name="Antonin V."/>
            <person name="Barry K.W."/>
            <person name="Bougher N.L."/>
            <person name="Buchanan P."/>
            <person name="Buyck B."/>
            <person name="Bense V."/>
            <person name="Catcheside P."/>
            <person name="Chovatia M."/>
            <person name="Cooper J."/>
            <person name="Damon W."/>
            <person name="Desjardin D."/>
            <person name="Finy P."/>
            <person name="Geml J."/>
            <person name="Haridas S."/>
            <person name="Hughes K."/>
            <person name="Justo A."/>
            <person name="Karasinski D."/>
            <person name="Kautmanova I."/>
            <person name="Kiss B."/>
            <person name="Kocsube S."/>
            <person name="Kotiranta H."/>
            <person name="LaButti K.M."/>
            <person name="Lechner B.E."/>
            <person name="Liimatainen K."/>
            <person name="Lipzen A."/>
            <person name="Lukacs Z."/>
            <person name="Mihaltcheva S."/>
            <person name="Morgado L.N."/>
            <person name="Niskanen T."/>
            <person name="Noordeloos M.E."/>
            <person name="Ohm R.A."/>
            <person name="Ortiz-Santana B."/>
            <person name="Ovrebo C."/>
            <person name="Racz N."/>
            <person name="Riley R."/>
            <person name="Savchenko A."/>
            <person name="Shiryaev A."/>
            <person name="Soop K."/>
            <person name="Spirin V."/>
            <person name="Szebenyi C."/>
            <person name="Tomsovsky M."/>
            <person name="Tulloss R.E."/>
            <person name="Uehling J."/>
            <person name="Grigoriev I.V."/>
            <person name="Vagvolgyi C."/>
            <person name="Papp T."/>
            <person name="Martin F.M."/>
            <person name="Miettinen O."/>
            <person name="Hibbett D.S."/>
            <person name="Nagy L.G."/>
        </authorList>
    </citation>
    <scope>NUCLEOTIDE SEQUENCE [LARGE SCALE GENOMIC DNA]</scope>
    <source>
        <strain evidence="2 3">OMC1185</strain>
    </source>
</reference>
<organism evidence="2 3">
    <name type="scientific">Heliocybe sulcata</name>
    <dbReference type="NCBI Taxonomy" id="5364"/>
    <lineage>
        <taxon>Eukaryota</taxon>
        <taxon>Fungi</taxon>
        <taxon>Dikarya</taxon>
        <taxon>Basidiomycota</taxon>
        <taxon>Agaricomycotina</taxon>
        <taxon>Agaricomycetes</taxon>
        <taxon>Gloeophyllales</taxon>
        <taxon>Gloeophyllaceae</taxon>
        <taxon>Heliocybe</taxon>
    </lineage>
</organism>
<proteinExistence type="predicted"/>
<feature type="compositionally biased region" description="Basic residues" evidence="1">
    <location>
        <begin position="68"/>
        <end position="77"/>
    </location>
</feature>
<dbReference type="EMBL" id="ML213512">
    <property type="protein sequence ID" value="TFK51088.1"/>
    <property type="molecule type" value="Genomic_DNA"/>
</dbReference>
<keyword evidence="3" id="KW-1185">Reference proteome</keyword>
<evidence type="ECO:0000256" key="1">
    <source>
        <dbReference type="SAM" id="MobiDB-lite"/>
    </source>
</evidence>
<protein>
    <submittedName>
        <fullName evidence="2">Uncharacterized protein</fullName>
    </submittedName>
</protein>
<evidence type="ECO:0000313" key="3">
    <source>
        <dbReference type="Proteomes" id="UP000305948"/>
    </source>
</evidence>
<feature type="compositionally biased region" description="Basic and acidic residues" evidence="1">
    <location>
        <begin position="121"/>
        <end position="145"/>
    </location>
</feature>
<feature type="region of interest" description="Disordered" evidence="1">
    <location>
        <begin position="67"/>
        <end position="174"/>
    </location>
</feature>
<sequence>MTTIQTAQPMNRFNLGILQRANLQYVAKANQKSHIMIDQLLEKYPKGVVLQGVSLPLYEEYFEVRQARSPRRGKRKEGKAEEATEQRIKQEEVQAMEYEGTGEDATSSHYPVEPPSGSLVRRVDSWRKDVHPGHPPDSDPRHGVNSDENVEYPSSREASVPMRHPSPIIETPETKRLIEEMPRSDFARRLIDKKTGKVKRWGNLRPA</sequence>
<dbReference type="OrthoDB" id="3270863at2759"/>
<evidence type="ECO:0000313" key="2">
    <source>
        <dbReference type="EMBL" id="TFK51088.1"/>
    </source>
</evidence>
<accession>A0A5C3N4L5</accession>